<name>A0ABQ9Z0G6_9CRUS</name>
<dbReference type="EMBL" id="JAOYFB010000002">
    <property type="protein sequence ID" value="KAK4006388.1"/>
    <property type="molecule type" value="Genomic_DNA"/>
</dbReference>
<reference evidence="1 2" key="1">
    <citation type="journal article" date="2023" name="Nucleic Acids Res.">
        <title>The hologenome of Daphnia magna reveals possible DNA methylation and microbiome-mediated evolution of the host genome.</title>
        <authorList>
            <person name="Chaturvedi A."/>
            <person name="Li X."/>
            <person name="Dhandapani V."/>
            <person name="Marshall H."/>
            <person name="Kissane S."/>
            <person name="Cuenca-Cambronero M."/>
            <person name="Asole G."/>
            <person name="Calvet F."/>
            <person name="Ruiz-Romero M."/>
            <person name="Marangio P."/>
            <person name="Guigo R."/>
            <person name="Rago D."/>
            <person name="Mirbahai L."/>
            <person name="Eastwood N."/>
            <person name="Colbourne J.K."/>
            <person name="Zhou J."/>
            <person name="Mallon E."/>
            <person name="Orsini L."/>
        </authorList>
    </citation>
    <scope>NUCLEOTIDE SEQUENCE [LARGE SCALE GENOMIC DNA]</scope>
    <source>
        <strain evidence="1">LRV0_1</strain>
    </source>
</reference>
<proteinExistence type="predicted"/>
<organism evidence="1 2">
    <name type="scientific">Daphnia magna</name>
    <dbReference type="NCBI Taxonomy" id="35525"/>
    <lineage>
        <taxon>Eukaryota</taxon>
        <taxon>Metazoa</taxon>
        <taxon>Ecdysozoa</taxon>
        <taxon>Arthropoda</taxon>
        <taxon>Crustacea</taxon>
        <taxon>Branchiopoda</taxon>
        <taxon>Diplostraca</taxon>
        <taxon>Cladocera</taxon>
        <taxon>Anomopoda</taxon>
        <taxon>Daphniidae</taxon>
        <taxon>Daphnia</taxon>
    </lineage>
</organism>
<sequence length="131" mass="14679">MLKIWLPLLKPSFVPIPSILSIPKLGGPPFRLLGNPLYRLTQNYGNAPIPFEEILEFTVFGKKVEESPGEFPVQVNLDNLKLSETSQTPGAVEFKPNIWFPRFNSNPDQTLSGTLRTELGSLHSSDKILNF</sequence>
<protein>
    <submittedName>
        <fullName evidence="1">Uncharacterized protein</fullName>
    </submittedName>
</protein>
<keyword evidence="2" id="KW-1185">Reference proteome</keyword>
<evidence type="ECO:0000313" key="1">
    <source>
        <dbReference type="EMBL" id="KAK4006388.1"/>
    </source>
</evidence>
<gene>
    <name evidence="1" type="ORF">OUZ56_011541</name>
</gene>
<evidence type="ECO:0000313" key="2">
    <source>
        <dbReference type="Proteomes" id="UP001234178"/>
    </source>
</evidence>
<comment type="caution">
    <text evidence="1">The sequence shown here is derived from an EMBL/GenBank/DDBJ whole genome shotgun (WGS) entry which is preliminary data.</text>
</comment>
<accession>A0ABQ9Z0G6</accession>
<dbReference type="Proteomes" id="UP001234178">
    <property type="component" value="Unassembled WGS sequence"/>
</dbReference>